<dbReference type="InterPro" id="IPR011576">
    <property type="entry name" value="Pyridox_Oxase_N"/>
</dbReference>
<dbReference type="GO" id="GO:0070967">
    <property type="term" value="F:coenzyme F420 binding"/>
    <property type="evidence" value="ECO:0007669"/>
    <property type="project" value="TreeGrafter"/>
</dbReference>
<comment type="caution">
    <text evidence="3">The sequence shown here is derived from an EMBL/GenBank/DDBJ whole genome shotgun (WGS) entry which is preliminary data.</text>
</comment>
<dbReference type="EMBL" id="CAJSLV010000099">
    <property type="protein sequence ID" value="CAG6398195.1"/>
    <property type="molecule type" value="Genomic_DNA"/>
</dbReference>
<dbReference type="InterPro" id="IPR052019">
    <property type="entry name" value="F420H2_bilvrd_red/Heme_oxyg"/>
</dbReference>
<dbReference type="Pfam" id="PF01243">
    <property type="entry name" value="PNPOx_N"/>
    <property type="match status" value="1"/>
</dbReference>
<dbReference type="PANTHER" id="PTHR35176">
    <property type="entry name" value="HEME OXYGENASE HI_0854-RELATED"/>
    <property type="match status" value="1"/>
</dbReference>
<evidence type="ECO:0000259" key="2">
    <source>
        <dbReference type="Pfam" id="PF01243"/>
    </source>
</evidence>
<dbReference type="PANTHER" id="PTHR35176:SF6">
    <property type="entry name" value="HEME OXYGENASE HI_0854-RELATED"/>
    <property type="match status" value="1"/>
</dbReference>
<dbReference type="GO" id="GO:0016627">
    <property type="term" value="F:oxidoreductase activity, acting on the CH-CH group of donors"/>
    <property type="evidence" value="ECO:0007669"/>
    <property type="project" value="TreeGrafter"/>
</dbReference>
<dbReference type="Proteomes" id="UP001152519">
    <property type="component" value="Unassembled WGS sequence"/>
</dbReference>
<organism evidence="3 4">
    <name type="scientific">Actinacidiphila cocklensis</name>
    <dbReference type="NCBI Taxonomy" id="887465"/>
    <lineage>
        <taxon>Bacteria</taxon>
        <taxon>Bacillati</taxon>
        <taxon>Actinomycetota</taxon>
        <taxon>Actinomycetes</taxon>
        <taxon>Kitasatosporales</taxon>
        <taxon>Streptomycetaceae</taxon>
        <taxon>Actinacidiphila</taxon>
    </lineage>
</organism>
<dbReference type="InterPro" id="IPR012349">
    <property type="entry name" value="Split_barrel_FMN-bd"/>
</dbReference>
<dbReference type="AlphaFoldDB" id="A0A9W4E305"/>
<keyword evidence="1" id="KW-0560">Oxidoreductase</keyword>
<gene>
    <name evidence="3" type="ORF">SCOCK_660013</name>
</gene>
<protein>
    <submittedName>
        <fullName evidence="3">Oxidoreductase</fullName>
    </submittedName>
</protein>
<dbReference type="InterPro" id="IPR019920">
    <property type="entry name" value="F420-binding_dom_put"/>
</dbReference>
<dbReference type="NCBIfam" id="TIGR03618">
    <property type="entry name" value="Rv1155_F420"/>
    <property type="match status" value="1"/>
</dbReference>
<proteinExistence type="predicted"/>
<dbReference type="Gene3D" id="2.30.110.10">
    <property type="entry name" value="Electron Transport, Fmn-binding Protein, Chain A"/>
    <property type="match status" value="1"/>
</dbReference>
<reference evidence="3" key="1">
    <citation type="submission" date="2021-05" db="EMBL/GenBank/DDBJ databases">
        <authorList>
            <person name="Arsene-Ploetze F."/>
        </authorList>
    </citation>
    <scope>NUCLEOTIDE SEQUENCE</scope>
    <source>
        <strain evidence="3">DSM 42138</strain>
    </source>
</reference>
<evidence type="ECO:0000256" key="1">
    <source>
        <dbReference type="ARBA" id="ARBA00023002"/>
    </source>
</evidence>
<accession>A0A9W4E305</accession>
<sequence>MTILIDELRSLIESGPLTHLSTVNPDGSPQSTLIWIGLDGDDIVSAHMMLRQKVRNVQRDPRVVLTFTAPATPGAMLAPYAFLHAKATVEEGGARDLLTRLGKVYVGPDYEFPLPPGEGYLLRYSVERVGGVGPWAPPMG</sequence>
<evidence type="ECO:0000313" key="4">
    <source>
        <dbReference type="Proteomes" id="UP001152519"/>
    </source>
</evidence>
<dbReference type="GO" id="GO:0005829">
    <property type="term" value="C:cytosol"/>
    <property type="evidence" value="ECO:0007669"/>
    <property type="project" value="TreeGrafter"/>
</dbReference>
<dbReference type="SUPFAM" id="SSF50475">
    <property type="entry name" value="FMN-binding split barrel"/>
    <property type="match status" value="1"/>
</dbReference>
<name>A0A9W4E305_9ACTN</name>
<feature type="domain" description="Pyridoxamine 5'-phosphate oxidase N-terminal" evidence="2">
    <location>
        <begin position="5"/>
        <end position="91"/>
    </location>
</feature>
<dbReference type="RefSeq" id="WP_251499281.1">
    <property type="nucleotide sequence ID" value="NZ_CAJSLV010000099.1"/>
</dbReference>
<evidence type="ECO:0000313" key="3">
    <source>
        <dbReference type="EMBL" id="CAG6398195.1"/>
    </source>
</evidence>
<keyword evidence="4" id="KW-1185">Reference proteome</keyword>